<dbReference type="Gene3D" id="1.20.120.160">
    <property type="entry name" value="HPT domain"/>
    <property type="match status" value="1"/>
</dbReference>
<feature type="region of interest" description="Disordered" evidence="10">
    <location>
        <begin position="190"/>
        <end position="255"/>
    </location>
</feature>
<dbReference type="EC" id="2.7.13.3" evidence="2"/>
<proteinExistence type="predicted"/>
<dbReference type="Pfam" id="PF01584">
    <property type="entry name" value="CheW"/>
    <property type="match status" value="1"/>
</dbReference>
<sequence>MSDEMDEIWELYADDGAQALDAMEMALEALQAGEGDQAEHIGALFRAVHTFKGNSRVLGLSTVESRAHLSEDLIGLVRDEGAELTEEIIDVLIESGDILRGMLDETAVSRADVAPEPSEHLMDRLRAVIAVCKGEEPPAAAASDAPAEEKAEETPESVAEADDESEAEAEAPAAAPAANDAMFAAMASLNDLPEPSGDRDDDDFFDDDHGDRSEEELAEPEPAPEPEPEPEPAPEPEKTEAAAEDAGGEEADSGLTRLLDDPVYLKIFTDMVVSTIDDLSLIRDVADGEELPEGAFPKASSLCYACEQLDLTEWVETLQAFEAKKSEGGTLSDLGGLIESLQKLKAADLGGDEPEPEPEAEEADTAPAGSNDTLVSLINDLEEVFEDINQLTARMEAGQAVEAQEFNDLSDKAVKVVTPYEFIRVTEAAMGFADSHKLKDFRSVELKFYEELASVEGVLNKGGLPEDLMLPSQRLKNWCSEHIFDTLRDLRIGLDSGHKGSGSTWFPEFEQLMRRAFNASAYYEIETASQLTMALVDLFARTRVSSQSPDVILIQMARGFVDTMELVFDALTQGDTPDIAKIEALFEEAANVSFLASGVVTARSIEQKLGLPKEFHRVLSPESVKSAQSCIDNGLHFFILTCDLNEDDKLAENFLDWISSGKAKMITNVTVFVDDKTIFDFLIAAPMTEDIVAEAVSHLDPSGKKLTLKMALEVVEEAAPVAAAETAASAEDAQIFASGAMTENLKLLEAVGEISAAQSMIGAMLHKASTRDLLYEVQTKMAEAGLPELPLRARGVLRGVFEEYLTEIQAINEAEAQLSSQLSQLQEESVSMRSRPAEVILRPMQTFVSTEARKLGSSAQFSYVGGECSLDQLVLEEVRGLLKLAISDRLRAKEPPSKFFLAIDREEDRVRVEITDNGKECALSDDFKAASHELTRRKGVMRFVTLPNGGVRLMLEVPLHTIVLEGMVVKIGDVRYVLPIESIQRIHQGSKTVPIKAAGNRRMLVVDDNDYVPIRVLSSARTQVHSSGQQLYVIVRNNASRMAIPVDELLGQQLVLLRPLRGVLSMVPDVTGVAILSGGEIGMVVSVSRIEAAA</sequence>
<reference evidence="13 14" key="1">
    <citation type="submission" date="2016-10" db="EMBL/GenBank/DDBJ databases">
        <authorList>
            <person name="de Groot N.N."/>
        </authorList>
    </citation>
    <scope>NUCLEOTIDE SEQUENCE [LARGE SCALE GENOMIC DNA]</scope>
    <source>
        <strain evidence="13 14">DSM 26915</strain>
    </source>
</reference>
<dbReference type="SMART" id="SM00260">
    <property type="entry name" value="CheW"/>
    <property type="match status" value="1"/>
</dbReference>
<feature type="region of interest" description="Disordered" evidence="10">
    <location>
        <begin position="136"/>
        <end position="175"/>
    </location>
</feature>
<feature type="domain" description="HPt" evidence="12">
    <location>
        <begin position="1"/>
        <end position="106"/>
    </location>
</feature>
<keyword evidence="3 9" id="KW-0597">Phosphoprotein</keyword>
<feature type="compositionally biased region" description="Acidic residues" evidence="10">
    <location>
        <begin position="213"/>
        <end position="234"/>
    </location>
</feature>
<feature type="domain" description="CheW-like" evidence="11">
    <location>
        <begin position="963"/>
        <end position="1094"/>
    </location>
</feature>
<dbReference type="InterPro" id="IPR036061">
    <property type="entry name" value="CheW-like_dom_sf"/>
</dbReference>
<evidence type="ECO:0000256" key="6">
    <source>
        <dbReference type="ARBA" id="ARBA00022777"/>
    </source>
</evidence>
<dbReference type="InterPro" id="IPR036641">
    <property type="entry name" value="HPT_dom_sf"/>
</dbReference>
<evidence type="ECO:0000256" key="5">
    <source>
        <dbReference type="ARBA" id="ARBA00022741"/>
    </source>
</evidence>
<feature type="compositionally biased region" description="Acidic residues" evidence="10">
    <location>
        <begin position="242"/>
        <end position="252"/>
    </location>
</feature>
<dbReference type="PROSITE" id="PS50894">
    <property type="entry name" value="HPT"/>
    <property type="match status" value="1"/>
</dbReference>
<dbReference type="GO" id="GO:0004673">
    <property type="term" value="F:protein histidine kinase activity"/>
    <property type="evidence" value="ECO:0007669"/>
    <property type="project" value="UniProtKB-EC"/>
</dbReference>
<dbReference type="GO" id="GO:0000160">
    <property type="term" value="P:phosphorelay signal transduction system"/>
    <property type="evidence" value="ECO:0007669"/>
    <property type="project" value="UniProtKB-KW"/>
</dbReference>
<evidence type="ECO:0000256" key="1">
    <source>
        <dbReference type="ARBA" id="ARBA00000085"/>
    </source>
</evidence>
<organism evidence="13 14">
    <name type="scientific">Thalassococcus halodurans</name>
    <dbReference type="NCBI Taxonomy" id="373675"/>
    <lineage>
        <taxon>Bacteria</taxon>
        <taxon>Pseudomonadati</taxon>
        <taxon>Pseudomonadota</taxon>
        <taxon>Alphaproteobacteria</taxon>
        <taxon>Rhodobacterales</taxon>
        <taxon>Roseobacteraceae</taxon>
        <taxon>Thalassococcus</taxon>
    </lineage>
</organism>
<keyword evidence="5" id="KW-0547">Nucleotide-binding</keyword>
<evidence type="ECO:0000313" key="13">
    <source>
        <dbReference type="EMBL" id="SEF44071.1"/>
    </source>
</evidence>
<dbReference type="SMART" id="SM00073">
    <property type="entry name" value="HPT"/>
    <property type="match status" value="1"/>
</dbReference>
<dbReference type="InterPro" id="IPR002545">
    <property type="entry name" value="CheW-lke_dom"/>
</dbReference>
<dbReference type="AlphaFoldDB" id="A0A1H5S2T1"/>
<dbReference type="Gene3D" id="2.30.30.40">
    <property type="entry name" value="SH3 Domains"/>
    <property type="match status" value="1"/>
</dbReference>
<accession>A0A1H5S2T1</accession>
<feature type="compositionally biased region" description="Acidic residues" evidence="10">
    <location>
        <begin position="154"/>
        <end position="169"/>
    </location>
</feature>
<keyword evidence="7" id="KW-0902">Two-component regulatory system</keyword>
<dbReference type="PANTHER" id="PTHR43395:SF10">
    <property type="entry name" value="CHEMOTAXIS PROTEIN CHEA"/>
    <property type="match status" value="1"/>
</dbReference>
<gene>
    <name evidence="13" type="ORF">SAMN04488045_0058</name>
</gene>
<name>A0A1H5S2T1_9RHOB</name>
<keyword evidence="4" id="KW-0808">Transferase</keyword>
<evidence type="ECO:0000259" key="11">
    <source>
        <dbReference type="PROSITE" id="PS50851"/>
    </source>
</evidence>
<dbReference type="Pfam" id="PF01627">
    <property type="entry name" value="Hpt"/>
    <property type="match status" value="1"/>
</dbReference>
<evidence type="ECO:0000256" key="3">
    <source>
        <dbReference type="ARBA" id="ARBA00022553"/>
    </source>
</evidence>
<evidence type="ECO:0000256" key="8">
    <source>
        <dbReference type="ARBA" id="ARBA00035100"/>
    </source>
</evidence>
<evidence type="ECO:0000256" key="2">
    <source>
        <dbReference type="ARBA" id="ARBA00012438"/>
    </source>
</evidence>
<comment type="catalytic activity">
    <reaction evidence="1">
        <text>ATP + protein L-histidine = ADP + protein N-phospho-L-histidine.</text>
        <dbReference type="EC" id="2.7.13.3"/>
    </reaction>
</comment>
<dbReference type="InterPro" id="IPR008207">
    <property type="entry name" value="Sig_transdc_His_kin_Hpt_dom"/>
</dbReference>
<evidence type="ECO:0000313" key="14">
    <source>
        <dbReference type="Proteomes" id="UP000236752"/>
    </source>
</evidence>
<evidence type="ECO:0000259" key="12">
    <source>
        <dbReference type="PROSITE" id="PS50894"/>
    </source>
</evidence>
<dbReference type="PROSITE" id="PS50851">
    <property type="entry name" value="CHEW"/>
    <property type="match status" value="1"/>
</dbReference>
<evidence type="ECO:0000256" key="9">
    <source>
        <dbReference type="PROSITE-ProRule" id="PRU00110"/>
    </source>
</evidence>
<dbReference type="Proteomes" id="UP000236752">
    <property type="component" value="Unassembled WGS sequence"/>
</dbReference>
<dbReference type="SUPFAM" id="SSF47226">
    <property type="entry name" value="Histidine-containing phosphotransfer domain, HPT domain"/>
    <property type="match status" value="1"/>
</dbReference>
<feature type="region of interest" description="Disordered" evidence="10">
    <location>
        <begin position="347"/>
        <end position="371"/>
    </location>
</feature>
<dbReference type="InterPro" id="IPR051315">
    <property type="entry name" value="Bact_Chemotaxis_CheA"/>
</dbReference>
<protein>
    <recommendedName>
        <fullName evidence="2">histidine kinase</fullName>
        <ecNumber evidence="2">2.7.13.3</ecNumber>
    </recommendedName>
</protein>
<feature type="modified residue" description="Phosphohistidine" evidence="9">
    <location>
        <position position="49"/>
    </location>
</feature>
<keyword evidence="6 13" id="KW-0418">Kinase</keyword>
<dbReference type="PANTHER" id="PTHR43395">
    <property type="entry name" value="SENSOR HISTIDINE KINASE CHEA"/>
    <property type="match status" value="1"/>
</dbReference>
<dbReference type="GO" id="GO:0006935">
    <property type="term" value="P:chemotaxis"/>
    <property type="evidence" value="ECO:0007669"/>
    <property type="project" value="InterPro"/>
</dbReference>
<dbReference type="OrthoDB" id="9816273at2"/>
<dbReference type="SUPFAM" id="SSF50341">
    <property type="entry name" value="CheW-like"/>
    <property type="match status" value="1"/>
</dbReference>
<evidence type="ECO:0000256" key="4">
    <source>
        <dbReference type="ARBA" id="ARBA00022679"/>
    </source>
</evidence>
<dbReference type="CDD" id="cd00088">
    <property type="entry name" value="HPT"/>
    <property type="match status" value="1"/>
</dbReference>
<keyword evidence="14" id="KW-1185">Reference proteome</keyword>
<comment type="function">
    <text evidence="8">Involved in the transmission of sensory signals from the chemoreceptors to the flagellar motors. CheA is autophosphorylated; it can transfer its phosphate group to either CheB or CheY.</text>
</comment>
<evidence type="ECO:0000256" key="7">
    <source>
        <dbReference type="ARBA" id="ARBA00023012"/>
    </source>
</evidence>
<dbReference type="EMBL" id="FNUZ01000001">
    <property type="protein sequence ID" value="SEF44071.1"/>
    <property type="molecule type" value="Genomic_DNA"/>
</dbReference>
<feature type="compositionally biased region" description="Acidic residues" evidence="10">
    <location>
        <begin position="350"/>
        <end position="364"/>
    </location>
</feature>
<dbReference type="RefSeq" id="WP_103908485.1">
    <property type="nucleotide sequence ID" value="NZ_FNUZ01000001.1"/>
</dbReference>
<evidence type="ECO:0000256" key="10">
    <source>
        <dbReference type="SAM" id="MobiDB-lite"/>
    </source>
</evidence>